<feature type="transmembrane region" description="Helical" evidence="2">
    <location>
        <begin position="145"/>
        <end position="164"/>
    </location>
</feature>
<sequence>DDPSPMLHCNPKSWNFDIDRFLNPFIPPPPWAYLPYPVSHFFGYRKSKPDNTGNLVPVFWACIGVFCGVAAVAAVSRQIPSFREHGAPIIVGSFGAAAVLEFYSIEAPLSQPRNSVLGQLLAALVGVAVCKLFQLSPHFQEVRWLGGALSCALATTVMALTKTVHPPAGATALLAVVDDGVVKLGWFLVPIVMLGCVVMLATALIINNVQRRFPVYWWTPEDVRQHRVPWKRQGDEESHGKAEADEVESRSRSESTVKPDPVLIMRPGEVIVPEHMFITPEEKLYLEQLSNRL</sequence>
<evidence type="ECO:0000313" key="4">
    <source>
        <dbReference type="EMBL" id="KAF3810869.1"/>
    </source>
</evidence>
<dbReference type="PANTHER" id="PTHR33741:SF5">
    <property type="entry name" value="TRANSMEMBRANE PROTEIN DDB_G0269096-RELATED"/>
    <property type="match status" value="1"/>
</dbReference>
<proteinExistence type="predicted"/>
<dbReference type="RefSeq" id="XP_045270028.1">
    <property type="nucleotide sequence ID" value="XM_045403125.1"/>
</dbReference>
<dbReference type="Proteomes" id="UP000613401">
    <property type="component" value="Unassembled WGS sequence"/>
</dbReference>
<evidence type="ECO:0000256" key="2">
    <source>
        <dbReference type="SAM" id="Phobius"/>
    </source>
</evidence>
<dbReference type="EMBL" id="WVTB01000009">
    <property type="protein sequence ID" value="KAF3810869.1"/>
    <property type="molecule type" value="Genomic_DNA"/>
</dbReference>
<dbReference type="PANTHER" id="PTHR33741">
    <property type="entry name" value="TRANSMEMBRANE PROTEIN DDB_G0269096-RELATED"/>
    <property type="match status" value="1"/>
</dbReference>
<keyword evidence="2" id="KW-0472">Membrane</keyword>
<feature type="transmembrane region" description="Helical" evidence="2">
    <location>
        <begin position="55"/>
        <end position="75"/>
    </location>
</feature>
<dbReference type="InterPro" id="IPR007065">
    <property type="entry name" value="HPP"/>
</dbReference>
<keyword evidence="2" id="KW-0812">Transmembrane</keyword>
<feature type="domain" description="HPP transmembrane region" evidence="3">
    <location>
        <begin position="53"/>
        <end position="214"/>
    </location>
</feature>
<dbReference type="GeneID" id="69010208"/>
<gene>
    <name evidence="4" type="ORF">GCG54_00003047</name>
</gene>
<organism evidence="4 5">
    <name type="scientific">Colletotrichum gloeosporioides</name>
    <name type="common">Anthracnose fungus</name>
    <name type="synonym">Glomerella cingulata</name>
    <dbReference type="NCBI Taxonomy" id="474922"/>
    <lineage>
        <taxon>Eukaryota</taxon>
        <taxon>Fungi</taxon>
        <taxon>Dikarya</taxon>
        <taxon>Ascomycota</taxon>
        <taxon>Pezizomycotina</taxon>
        <taxon>Sordariomycetes</taxon>
        <taxon>Hypocreomycetidae</taxon>
        <taxon>Glomerellales</taxon>
        <taxon>Glomerellaceae</taxon>
        <taxon>Colletotrichum</taxon>
        <taxon>Colletotrichum gloeosporioides species complex</taxon>
    </lineage>
</organism>
<keyword evidence="5" id="KW-1185">Reference proteome</keyword>
<feature type="transmembrane region" description="Helical" evidence="2">
    <location>
        <begin position="87"/>
        <end position="104"/>
    </location>
</feature>
<dbReference type="InterPro" id="IPR058581">
    <property type="entry name" value="TM_HPP"/>
</dbReference>
<evidence type="ECO:0000313" key="5">
    <source>
        <dbReference type="Proteomes" id="UP000613401"/>
    </source>
</evidence>
<feature type="region of interest" description="Disordered" evidence="1">
    <location>
        <begin position="229"/>
        <end position="258"/>
    </location>
</feature>
<keyword evidence="2" id="KW-1133">Transmembrane helix</keyword>
<feature type="compositionally biased region" description="Basic and acidic residues" evidence="1">
    <location>
        <begin position="232"/>
        <end position="257"/>
    </location>
</feature>
<dbReference type="Pfam" id="PF04982">
    <property type="entry name" value="TM_HPP"/>
    <property type="match status" value="1"/>
</dbReference>
<evidence type="ECO:0000259" key="3">
    <source>
        <dbReference type="Pfam" id="PF04982"/>
    </source>
</evidence>
<feature type="non-terminal residue" evidence="4">
    <location>
        <position position="1"/>
    </location>
</feature>
<reference evidence="4" key="2">
    <citation type="submission" date="2020-03" db="EMBL/GenBank/DDBJ databases">
        <authorList>
            <person name="Fu F.-F."/>
            <person name="Chen J."/>
        </authorList>
    </citation>
    <scope>NUCLEOTIDE SEQUENCE</scope>
    <source>
        <strain evidence="4">Lc1</strain>
    </source>
</reference>
<feature type="transmembrane region" description="Helical" evidence="2">
    <location>
        <begin position="184"/>
        <end position="206"/>
    </location>
</feature>
<accession>A0A8H4CVS8</accession>
<feature type="transmembrane region" description="Helical" evidence="2">
    <location>
        <begin position="116"/>
        <end position="133"/>
    </location>
</feature>
<protein>
    <recommendedName>
        <fullName evidence="3">HPP transmembrane region domain-containing protein</fullName>
    </recommendedName>
</protein>
<dbReference type="AlphaFoldDB" id="A0A8H4CVS8"/>
<comment type="caution">
    <text evidence="4">The sequence shown here is derived from an EMBL/GenBank/DDBJ whole genome shotgun (WGS) entry which is preliminary data.</text>
</comment>
<reference evidence="4" key="1">
    <citation type="journal article" date="2020" name="Phytopathology">
        <title>Genome sequence and comparative analysis of Colletotrichum gloeosporioides isolated from Liriodendron leaves.</title>
        <authorList>
            <person name="Fu F.F."/>
            <person name="Hao Z."/>
            <person name="Wang P."/>
            <person name="Lu Y."/>
            <person name="Xue L.J."/>
            <person name="Wei G."/>
            <person name="Tian Y."/>
            <person name="Baishi H."/>
            <person name="Xu H."/>
            <person name="Shi J."/>
            <person name="Cheng T."/>
            <person name="Wang G."/>
            <person name="Yi Y."/>
            <person name="Chen J."/>
        </authorList>
    </citation>
    <scope>NUCLEOTIDE SEQUENCE</scope>
    <source>
        <strain evidence="4">Lc1</strain>
    </source>
</reference>
<evidence type="ECO:0000256" key="1">
    <source>
        <dbReference type="SAM" id="MobiDB-lite"/>
    </source>
</evidence>
<name>A0A8H4CVS8_COLGL</name>